<dbReference type="Proteomes" id="UP000299102">
    <property type="component" value="Unassembled WGS sequence"/>
</dbReference>
<organism evidence="1 2">
    <name type="scientific">Eumeta variegata</name>
    <name type="common">Bagworm moth</name>
    <name type="synonym">Eumeta japonica</name>
    <dbReference type="NCBI Taxonomy" id="151549"/>
    <lineage>
        <taxon>Eukaryota</taxon>
        <taxon>Metazoa</taxon>
        <taxon>Ecdysozoa</taxon>
        <taxon>Arthropoda</taxon>
        <taxon>Hexapoda</taxon>
        <taxon>Insecta</taxon>
        <taxon>Pterygota</taxon>
        <taxon>Neoptera</taxon>
        <taxon>Endopterygota</taxon>
        <taxon>Lepidoptera</taxon>
        <taxon>Glossata</taxon>
        <taxon>Ditrysia</taxon>
        <taxon>Tineoidea</taxon>
        <taxon>Psychidae</taxon>
        <taxon>Oiketicinae</taxon>
        <taxon>Eumeta</taxon>
    </lineage>
</organism>
<comment type="caution">
    <text evidence="1">The sequence shown here is derived from an EMBL/GenBank/DDBJ whole genome shotgun (WGS) entry which is preliminary data.</text>
</comment>
<proteinExistence type="predicted"/>
<protein>
    <submittedName>
        <fullName evidence="1">Uncharacterized protein</fullName>
    </submittedName>
</protein>
<dbReference type="EMBL" id="BGZK01002546">
    <property type="protein sequence ID" value="GBP94774.1"/>
    <property type="molecule type" value="Genomic_DNA"/>
</dbReference>
<sequence>MSDLGYSPDLAPCDFLFAKLRTNYAFNDFHDQKRLPKNMRNMFPRSPGRSVQLIIFNKSAVLIVGGARGAPRAAAADSRCSLAAAASSVSVNEIFVSL</sequence>
<name>A0A4C2A6F4_EUMVA</name>
<evidence type="ECO:0000313" key="2">
    <source>
        <dbReference type="Proteomes" id="UP000299102"/>
    </source>
</evidence>
<evidence type="ECO:0000313" key="1">
    <source>
        <dbReference type="EMBL" id="GBP94774.1"/>
    </source>
</evidence>
<reference evidence="1 2" key="1">
    <citation type="journal article" date="2019" name="Commun. Biol.">
        <title>The bagworm genome reveals a unique fibroin gene that provides high tensile strength.</title>
        <authorList>
            <person name="Kono N."/>
            <person name="Nakamura H."/>
            <person name="Ohtoshi R."/>
            <person name="Tomita M."/>
            <person name="Numata K."/>
            <person name="Arakawa K."/>
        </authorList>
    </citation>
    <scope>NUCLEOTIDE SEQUENCE [LARGE SCALE GENOMIC DNA]</scope>
</reference>
<accession>A0A4C2A6F4</accession>
<dbReference type="AlphaFoldDB" id="A0A4C2A6F4"/>
<gene>
    <name evidence="1" type="ORF">EVAR_88610_1</name>
</gene>
<keyword evidence="2" id="KW-1185">Reference proteome</keyword>